<name>A0A4Y9F0F3_9MICC</name>
<organism evidence="1 2">
    <name type="scientific">Rothia nasimurium</name>
    <dbReference type="NCBI Taxonomy" id="85336"/>
    <lineage>
        <taxon>Bacteria</taxon>
        <taxon>Bacillati</taxon>
        <taxon>Actinomycetota</taxon>
        <taxon>Actinomycetes</taxon>
        <taxon>Micrococcales</taxon>
        <taxon>Micrococcaceae</taxon>
        <taxon>Rothia</taxon>
    </lineage>
</organism>
<protein>
    <recommendedName>
        <fullName evidence="3">Chromosome partitioning protein ParB</fullName>
    </recommendedName>
</protein>
<dbReference type="SUPFAM" id="SSF47598">
    <property type="entry name" value="Ribbon-helix-helix"/>
    <property type="match status" value="1"/>
</dbReference>
<sequence>MSEKKNLMTRAAVPASVAKADFKKSFAAGNPVLKKQLTIKLDEERHRKLKTYASQNGTTITELISVYIDNL</sequence>
<dbReference type="RefSeq" id="WP_135013873.1">
    <property type="nucleotide sequence ID" value="NZ_JADGLK010000058.1"/>
</dbReference>
<dbReference type="AlphaFoldDB" id="A0A4Y9F0F3"/>
<dbReference type="InterPro" id="IPR015354">
    <property type="entry name" value="DNA_partition_ParG"/>
</dbReference>
<gene>
    <name evidence="1" type="ORF">E4U03_11515</name>
</gene>
<dbReference type="InterPro" id="IPR013321">
    <property type="entry name" value="Arc_rbn_hlx_hlx"/>
</dbReference>
<reference evidence="1 2" key="1">
    <citation type="submission" date="2019-03" db="EMBL/GenBank/DDBJ databases">
        <title>Diversity of the mouse oral microbiome.</title>
        <authorList>
            <person name="Joseph S."/>
            <person name="Aduse-Opoku J."/>
            <person name="Curtis M."/>
            <person name="Wade W."/>
            <person name="Hashim A."/>
        </authorList>
    </citation>
    <scope>NUCLEOTIDE SEQUENCE [LARGE SCALE GENOMIC DNA]</scope>
    <source>
        <strain evidence="2">irhom_31</strain>
    </source>
</reference>
<dbReference type="Proteomes" id="UP000297951">
    <property type="component" value="Unassembled WGS sequence"/>
</dbReference>
<dbReference type="GO" id="GO:0006355">
    <property type="term" value="P:regulation of DNA-templated transcription"/>
    <property type="evidence" value="ECO:0007669"/>
    <property type="project" value="InterPro"/>
</dbReference>
<evidence type="ECO:0008006" key="3">
    <source>
        <dbReference type="Google" id="ProtNLM"/>
    </source>
</evidence>
<dbReference type="Gene3D" id="1.10.1220.10">
    <property type="entry name" value="Met repressor-like"/>
    <property type="match status" value="1"/>
</dbReference>
<accession>A0A4Y9F0F3</accession>
<dbReference type="EMBL" id="SPQC01000058">
    <property type="protein sequence ID" value="TFU20371.1"/>
    <property type="molecule type" value="Genomic_DNA"/>
</dbReference>
<dbReference type="Pfam" id="PF09274">
    <property type="entry name" value="ParG"/>
    <property type="match status" value="1"/>
</dbReference>
<evidence type="ECO:0000313" key="1">
    <source>
        <dbReference type="EMBL" id="TFU20371.1"/>
    </source>
</evidence>
<proteinExistence type="predicted"/>
<dbReference type="InterPro" id="IPR010985">
    <property type="entry name" value="Ribbon_hlx_hlx"/>
</dbReference>
<dbReference type="OrthoDB" id="8690295at2"/>
<comment type="caution">
    <text evidence="1">The sequence shown here is derived from an EMBL/GenBank/DDBJ whole genome shotgun (WGS) entry which is preliminary data.</text>
</comment>
<evidence type="ECO:0000313" key="2">
    <source>
        <dbReference type="Proteomes" id="UP000297951"/>
    </source>
</evidence>